<dbReference type="Pfam" id="PF10771">
    <property type="entry name" value="DUF2582"/>
    <property type="match status" value="1"/>
</dbReference>
<keyword evidence="2" id="KW-1185">Reference proteome</keyword>
<dbReference type="RefSeq" id="WP_073398461.1">
    <property type="nucleotide sequence ID" value="NZ_FQTV01000001.1"/>
</dbReference>
<dbReference type="OrthoDB" id="9810071at2"/>
<dbReference type="AlphaFoldDB" id="A0A1M4S8A4"/>
<evidence type="ECO:0000313" key="1">
    <source>
        <dbReference type="EMBL" id="SHE28434.1"/>
    </source>
</evidence>
<gene>
    <name evidence="1" type="ORF">SAMN05444405_10121</name>
</gene>
<sequence length="66" mass="7417">MLKEKAGIIAGQIWNALNGTEGLTVKQIKKATKLVDKDLYLGFGWLLREDKVSIKEIENDLFVALK</sequence>
<protein>
    <submittedName>
        <fullName evidence="1">Winged helix-turn-helix domain</fullName>
    </submittedName>
</protein>
<dbReference type="InterPro" id="IPR036388">
    <property type="entry name" value="WH-like_DNA-bd_sf"/>
</dbReference>
<dbReference type="EMBL" id="FQTV01000001">
    <property type="protein sequence ID" value="SHE28434.1"/>
    <property type="molecule type" value="Genomic_DNA"/>
</dbReference>
<dbReference type="Gene3D" id="1.10.10.10">
    <property type="entry name" value="Winged helix-like DNA-binding domain superfamily/Winged helix DNA-binding domain"/>
    <property type="match status" value="1"/>
</dbReference>
<organism evidence="1 2">
    <name type="scientific">Bacteroides luti</name>
    <dbReference type="NCBI Taxonomy" id="1297750"/>
    <lineage>
        <taxon>Bacteria</taxon>
        <taxon>Pseudomonadati</taxon>
        <taxon>Bacteroidota</taxon>
        <taxon>Bacteroidia</taxon>
        <taxon>Bacteroidales</taxon>
        <taxon>Bacteroidaceae</taxon>
        <taxon>Bacteroides</taxon>
    </lineage>
</organism>
<dbReference type="STRING" id="1297750.SAMN05444405_10121"/>
<dbReference type="InterPro" id="IPR019707">
    <property type="entry name" value="DUF2582"/>
</dbReference>
<reference evidence="1 2" key="1">
    <citation type="submission" date="2016-11" db="EMBL/GenBank/DDBJ databases">
        <authorList>
            <person name="Jaros S."/>
            <person name="Januszkiewicz K."/>
            <person name="Wedrychowicz H."/>
        </authorList>
    </citation>
    <scope>NUCLEOTIDE SEQUENCE [LARGE SCALE GENOMIC DNA]</scope>
    <source>
        <strain evidence="1 2">DSM 26991</strain>
    </source>
</reference>
<proteinExistence type="predicted"/>
<name>A0A1M4S8A4_9BACE</name>
<evidence type="ECO:0000313" key="2">
    <source>
        <dbReference type="Proteomes" id="UP000184509"/>
    </source>
</evidence>
<accession>A0A1M4S8A4</accession>
<dbReference type="Proteomes" id="UP000184509">
    <property type="component" value="Unassembled WGS sequence"/>
</dbReference>